<keyword evidence="3" id="KW-1185">Reference proteome</keyword>
<evidence type="ECO:0000313" key="2">
    <source>
        <dbReference type="EMBL" id="SEI48351.1"/>
    </source>
</evidence>
<dbReference type="AlphaFoldDB" id="A0A1H6QXB8"/>
<name>A0A1H6QXB8_9LACT</name>
<feature type="region of interest" description="Disordered" evidence="1">
    <location>
        <begin position="96"/>
        <end position="160"/>
    </location>
</feature>
<evidence type="ECO:0000256" key="1">
    <source>
        <dbReference type="SAM" id="MobiDB-lite"/>
    </source>
</evidence>
<protein>
    <recommendedName>
        <fullName evidence="4">Heat induced stress protein YflT</fullName>
    </recommendedName>
</protein>
<sequence>MKVLEANKQTSNLVMTIEKAVQQAQYSVDKLLLVCIEENKKEYEKISDISSETMNIKDLKSGKTDALKKYNLEEYDQKKFNEAMINNGYVLLVKEANQSNKSGEKHTKNVENTSKNPNSLSSEGIKAPGFGVNLNKPKSDADTHEDVFNPDDPDPDNVRK</sequence>
<feature type="compositionally biased region" description="Acidic residues" evidence="1">
    <location>
        <begin position="148"/>
        <end position="160"/>
    </location>
</feature>
<gene>
    <name evidence="2" type="ORF">SAMN04488113_10166</name>
</gene>
<reference evidence="3" key="1">
    <citation type="submission" date="2016-10" db="EMBL/GenBank/DDBJ databases">
        <authorList>
            <person name="Varghese N."/>
            <person name="Submissions S."/>
        </authorList>
    </citation>
    <scope>NUCLEOTIDE SEQUENCE [LARGE SCALE GENOMIC DNA]</scope>
    <source>
        <strain evidence="3">DSM 25751</strain>
    </source>
</reference>
<organism evidence="2 3">
    <name type="scientific">Alkalibacterium gilvum</name>
    <dbReference type="NCBI Taxonomy" id="1130080"/>
    <lineage>
        <taxon>Bacteria</taxon>
        <taxon>Bacillati</taxon>
        <taxon>Bacillota</taxon>
        <taxon>Bacilli</taxon>
        <taxon>Lactobacillales</taxon>
        <taxon>Carnobacteriaceae</taxon>
        <taxon>Alkalibacterium</taxon>
    </lineage>
</organism>
<evidence type="ECO:0008006" key="4">
    <source>
        <dbReference type="Google" id="ProtNLM"/>
    </source>
</evidence>
<feature type="compositionally biased region" description="Basic and acidic residues" evidence="1">
    <location>
        <begin position="137"/>
        <end position="147"/>
    </location>
</feature>
<dbReference type="STRING" id="1130080.SAMN04488113_10166"/>
<evidence type="ECO:0000313" key="3">
    <source>
        <dbReference type="Proteomes" id="UP000198564"/>
    </source>
</evidence>
<dbReference type="EMBL" id="FNYW01000001">
    <property type="protein sequence ID" value="SEI48351.1"/>
    <property type="molecule type" value="Genomic_DNA"/>
</dbReference>
<dbReference type="OrthoDB" id="2167514at2"/>
<feature type="compositionally biased region" description="Polar residues" evidence="1">
    <location>
        <begin position="110"/>
        <end position="122"/>
    </location>
</feature>
<accession>A0A1H6QXB8</accession>
<proteinExistence type="predicted"/>
<dbReference type="RefSeq" id="WP_091631737.1">
    <property type="nucleotide sequence ID" value="NZ_FNYW01000001.1"/>
</dbReference>
<dbReference type="Proteomes" id="UP000198564">
    <property type="component" value="Unassembled WGS sequence"/>
</dbReference>